<feature type="compositionally biased region" description="Acidic residues" evidence="4">
    <location>
        <begin position="732"/>
        <end position="746"/>
    </location>
</feature>
<evidence type="ECO:0000256" key="4">
    <source>
        <dbReference type="SAM" id="MobiDB-lite"/>
    </source>
</evidence>
<evidence type="ECO:0000256" key="1">
    <source>
        <dbReference type="ARBA" id="ARBA00004123"/>
    </source>
</evidence>
<organism evidence="5 6">
    <name type="scientific">Serendipita vermifera MAFF 305830</name>
    <dbReference type="NCBI Taxonomy" id="933852"/>
    <lineage>
        <taxon>Eukaryota</taxon>
        <taxon>Fungi</taxon>
        <taxon>Dikarya</taxon>
        <taxon>Basidiomycota</taxon>
        <taxon>Agaricomycotina</taxon>
        <taxon>Agaricomycetes</taxon>
        <taxon>Sebacinales</taxon>
        <taxon>Serendipitaceae</taxon>
        <taxon>Serendipita</taxon>
    </lineage>
</organism>
<evidence type="ECO:0000313" key="5">
    <source>
        <dbReference type="EMBL" id="KIM21749.1"/>
    </source>
</evidence>
<evidence type="ECO:0000256" key="2">
    <source>
        <dbReference type="ARBA" id="ARBA00006809"/>
    </source>
</evidence>
<dbReference type="HOGENOM" id="CLU_005212_0_0_1"/>
<comment type="similarity">
    <text evidence="2">Belongs to the MYBBP1A family.</text>
</comment>
<evidence type="ECO:0000256" key="3">
    <source>
        <dbReference type="ARBA" id="ARBA00023242"/>
    </source>
</evidence>
<feature type="region of interest" description="Disordered" evidence="4">
    <location>
        <begin position="1142"/>
        <end position="1174"/>
    </location>
</feature>
<dbReference type="EMBL" id="KN824373">
    <property type="protein sequence ID" value="KIM21749.1"/>
    <property type="molecule type" value="Genomic_DNA"/>
</dbReference>
<keyword evidence="3" id="KW-0539">Nucleus</keyword>
<evidence type="ECO:0000313" key="6">
    <source>
        <dbReference type="Proteomes" id="UP000054097"/>
    </source>
</evidence>
<keyword evidence="6" id="KW-1185">Reference proteome</keyword>
<evidence type="ECO:0008006" key="7">
    <source>
        <dbReference type="Google" id="ProtNLM"/>
    </source>
</evidence>
<dbReference type="OrthoDB" id="342531at2759"/>
<dbReference type="STRING" id="933852.A0A0C3ANX2"/>
<reference evidence="6" key="2">
    <citation type="submission" date="2015-01" db="EMBL/GenBank/DDBJ databases">
        <title>Evolutionary Origins and Diversification of the Mycorrhizal Mutualists.</title>
        <authorList>
            <consortium name="DOE Joint Genome Institute"/>
            <consortium name="Mycorrhizal Genomics Consortium"/>
            <person name="Kohler A."/>
            <person name="Kuo A."/>
            <person name="Nagy L.G."/>
            <person name="Floudas D."/>
            <person name="Copeland A."/>
            <person name="Barry K.W."/>
            <person name="Cichocki N."/>
            <person name="Veneault-Fourrey C."/>
            <person name="LaButti K."/>
            <person name="Lindquist E.A."/>
            <person name="Lipzen A."/>
            <person name="Lundell T."/>
            <person name="Morin E."/>
            <person name="Murat C."/>
            <person name="Riley R."/>
            <person name="Ohm R."/>
            <person name="Sun H."/>
            <person name="Tunlid A."/>
            <person name="Henrissat B."/>
            <person name="Grigoriev I.V."/>
            <person name="Hibbett D.S."/>
            <person name="Martin F."/>
        </authorList>
    </citation>
    <scope>NUCLEOTIDE SEQUENCE [LARGE SCALE GENOMIC DNA]</scope>
    <source>
        <strain evidence="6">MAFF 305830</strain>
    </source>
</reference>
<reference evidence="5 6" key="1">
    <citation type="submission" date="2014-04" db="EMBL/GenBank/DDBJ databases">
        <authorList>
            <consortium name="DOE Joint Genome Institute"/>
            <person name="Kuo A."/>
            <person name="Zuccaro A."/>
            <person name="Kohler A."/>
            <person name="Nagy L.G."/>
            <person name="Floudas D."/>
            <person name="Copeland A."/>
            <person name="Barry K.W."/>
            <person name="Cichocki N."/>
            <person name="Veneault-Fourrey C."/>
            <person name="LaButti K."/>
            <person name="Lindquist E.A."/>
            <person name="Lipzen A."/>
            <person name="Lundell T."/>
            <person name="Morin E."/>
            <person name="Murat C."/>
            <person name="Sun H."/>
            <person name="Tunlid A."/>
            <person name="Henrissat B."/>
            <person name="Grigoriev I.V."/>
            <person name="Hibbett D.S."/>
            <person name="Martin F."/>
            <person name="Nordberg H.P."/>
            <person name="Cantor M.N."/>
            <person name="Hua S.X."/>
        </authorList>
    </citation>
    <scope>NUCLEOTIDE SEQUENCE [LARGE SCALE GENOMIC DNA]</scope>
    <source>
        <strain evidence="5 6">MAFF 305830</strain>
    </source>
</reference>
<dbReference type="GO" id="GO:0006355">
    <property type="term" value="P:regulation of DNA-templated transcription"/>
    <property type="evidence" value="ECO:0007669"/>
    <property type="project" value="InterPro"/>
</dbReference>
<accession>A0A0C3ANX2</accession>
<name>A0A0C3ANX2_SERVB</name>
<dbReference type="PANTHER" id="PTHR13213">
    <property type="entry name" value="MYB-BINDING PROTEIN 1A FAMILY MEMBER"/>
    <property type="match status" value="1"/>
</dbReference>
<feature type="compositionally biased region" description="Acidic residues" evidence="4">
    <location>
        <begin position="755"/>
        <end position="779"/>
    </location>
</feature>
<dbReference type="AlphaFoldDB" id="A0A0C3ANX2"/>
<dbReference type="InterPro" id="IPR007015">
    <property type="entry name" value="DNA_pol_V/MYBBP1A"/>
</dbReference>
<dbReference type="GO" id="GO:0000182">
    <property type="term" value="F:rDNA binding"/>
    <property type="evidence" value="ECO:0007669"/>
    <property type="project" value="TreeGrafter"/>
</dbReference>
<feature type="compositionally biased region" description="Basic and acidic residues" evidence="4">
    <location>
        <begin position="1142"/>
        <end position="1160"/>
    </location>
</feature>
<sequence length="1174" mass="131252">MPTALDLFWDLSQPVKEQRLDASAKLVNALQLFQQSHLNQLELSASEAQDLLSLDALNAHDVAYALKRLVRGLASPRESSRLGFAVALTELLSRLETVTSSQMLDLVLSSSEITGSLNGQEERDMLFSRLFGLTTICQSGLITRETPLLHTSNPASTLQDYQRLVTELMSLGEAKSWFRESCWWSIVQAIAHLSQSSASFKSQALEWTFNSLFIQTTEWTPEKVGVWLRFHSLWEPNASLPLRLVFKGKHILSPASLPQLALILKDIELDEEERSKHTSHGIWKVNPHFVWPIIFETYFKGEKVSQTDIAPFKDFYKVVIDESIFSATSSPERKYTGFQLIELALKEAPDSSKPHLFTKNFIRTWINQLSKKDRYLHKAALKLASTVHRVVRESPSSGFPLVVQLLGPNGSRDFDRITNTKTVEVILSNMSETQLTEYVQYLVNVFQDASNLDKQSIDSEQRWTLEQLASLIRSTTVPKSDSWVTLILNHYIRHGFFAGNTRKSKKQVEVSETIRSLCRAKLSSALAELSSQNIAQHNDMKTAKFHGRTSTGSYWVVEVVKAFKSMEKDALQPVFDTEEDIATLREKARSVIMALDEVSGDSREESQGAILLIGSILLQTYDAVTEDSEGTAAPVLEDCLQSFTRMFDLAPKSPKKKKKATALADKENEKEQYKPIDVVVDILIGYLENSNALMRAISGQVFAALCSRVEESTVELLLQQIQRRNVLPEPSSENEDDSMEDSDGEETGSNSGLGSDDEVQNESEGTSEDGSDEDEGDVDPEFRKKIADALGAIGIKEHDEDSEDSSDIVMDDDQMMQLDDKLADIFRAQSTANKGKIEAGLQREATHFKIRVLDLLDTFARKCPGNPQVPRLLLPLIQVIMEASTDEQQLMDKTNGIIRKRIGVSQIIPEKEVDVTALSTDLEEIHNIARKASHQKIPPSTLSTANIYLSRTLAHNQGLDAVTRLHRGSLDDFMTKKGSKINHVFFADFINRIPSAAWEIRQELIEACTSGSSVNAYRQMQAIQWLNALLPHAIQMSPAKEDILTSISLIREATYSSLLNAANGKQSLTVAQAKAVVKLALHALRIHARIDPTSLQEIWDQEKCTTIVAEVKKSDSIANDPGLIALLNQMITKVDLQQEEEKVVPVESKKRKADAVETPKSRKKIKKHKKANAS</sequence>
<comment type="subcellular location">
    <subcellularLocation>
        <location evidence="1">Nucleus</location>
    </subcellularLocation>
</comment>
<dbReference type="Pfam" id="PF04931">
    <property type="entry name" value="DNA_pol_phi"/>
    <property type="match status" value="1"/>
</dbReference>
<dbReference type="SUPFAM" id="SSF48371">
    <property type="entry name" value="ARM repeat"/>
    <property type="match status" value="1"/>
</dbReference>
<feature type="region of interest" description="Disordered" evidence="4">
    <location>
        <begin position="726"/>
        <end position="779"/>
    </location>
</feature>
<proteinExistence type="inferred from homology"/>
<gene>
    <name evidence="5" type="ORF">M408DRAFT_333294</name>
</gene>
<feature type="compositionally biased region" description="Basic residues" evidence="4">
    <location>
        <begin position="1161"/>
        <end position="1174"/>
    </location>
</feature>
<dbReference type="GO" id="GO:0005730">
    <property type="term" value="C:nucleolus"/>
    <property type="evidence" value="ECO:0007669"/>
    <property type="project" value="InterPro"/>
</dbReference>
<protein>
    <recommendedName>
        <fullName evidence="7">DNA polymerase V</fullName>
    </recommendedName>
</protein>
<dbReference type="PANTHER" id="PTHR13213:SF2">
    <property type="entry name" value="MYB-BINDING PROTEIN 1A"/>
    <property type="match status" value="1"/>
</dbReference>
<dbReference type="Proteomes" id="UP000054097">
    <property type="component" value="Unassembled WGS sequence"/>
</dbReference>
<dbReference type="InterPro" id="IPR016024">
    <property type="entry name" value="ARM-type_fold"/>
</dbReference>